<dbReference type="EMBL" id="CP016022">
    <property type="protein sequence ID" value="ANJ73115.1"/>
    <property type="molecule type" value="Genomic_DNA"/>
</dbReference>
<name>A0A191ZY57_9RALS</name>
<dbReference type="RefSeq" id="WP_064804286.1">
    <property type="nucleotide sequence ID" value="NZ_CP016022.1"/>
</dbReference>
<dbReference type="Proteomes" id="UP000078572">
    <property type="component" value="Chromosome 1"/>
</dbReference>
<protein>
    <submittedName>
        <fullName evidence="1">Uncharacterized protein</fullName>
    </submittedName>
</protein>
<dbReference type="OrthoDB" id="9861683at2"/>
<evidence type="ECO:0000313" key="1">
    <source>
        <dbReference type="EMBL" id="ANJ73115.1"/>
    </source>
</evidence>
<keyword evidence="2" id="KW-1185">Reference proteome</keyword>
<gene>
    <name evidence="1" type="ORF">A9Y76_11805</name>
</gene>
<dbReference type="GeneID" id="61526699"/>
<dbReference type="AlphaFoldDB" id="A0A191ZY57"/>
<reference evidence="2" key="1">
    <citation type="submission" date="2016-06" db="EMBL/GenBank/DDBJ databases">
        <authorList>
            <person name="Xu Y."/>
            <person name="Nagy A."/>
            <person name="Yan X."/>
            <person name="Kim S.W."/>
            <person name="Haley B."/>
            <person name="Liu N.T."/>
            <person name="Nou X."/>
        </authorList>
    </citation>
    <scope>NUCLEOTIDE SEQUENCE [LARGE SCALE GENOMIC DNA]</scope>
    <source>
        <strain evidence="2">ATCC 49129</strain>
    </source>
</reference>
<proteinExistence type="predicted"/>
<sequence>MVLVQVQNLKNEEYKSALNQMIEALIPSETPTANNWEVGFFNGVAIKSDKEFNAWNERMHQDWFELTGEQVDLHKFISEYELEEMKKSINDVHVYVEKMSIKTPGIKLGKTWTSGSFQFSKRKAAD</sequence>
<organism evidence="1 2">
    <name type="scientific">Ralstonia insidiosa</name>
    <dbReference type="NCBI Taxonomy" id="190721"/>
    <lineage>
        <taxon>Bacteria</taxon>
        <taxon>Pseudomonadati</taxon>
        <taxon>Pseudomonadota</taxon>
        <taxon>Betaproteobacteria</taxon>
        <taxon>Burkholderiales</taxon>
        <taxon>Burkholderiaceae</taxon>
        <taxon>Ralstonia</taxon>
    </lineage>
</organism>
<evidence type="ECO:0000313" key="2">
    <source>
        <dbReference type="Proteomes" id="UP000078572"/>
    </source>
</evidence>
<accession>A0A191ZY57</accession>